<dbReference type="EMBL" id="GG697410">
    <property type="protein sequence ID" value="EFQ36138.1"/>
    <property type="molecule type" value="Genomic_DNA"/>
</dbReference>
<gene>
    <name evidence="2" type="ORF">GLRG_11282</name>
</gene>
<dbReference type="AlphaFoldDB" id="E3QZ50"/>
<dbReference type="VEuPathDB" id="FungiDB:GLRG_11282"/>
<evidence type="ECO:0000313" key="2">
    <source>
        <dbReference type="EMBL" id="EFQ36138.1"/>
    </source>
</evidence>
<feature type="compositionally biased region" description="Pro residues" evidence="1">
    <location>
        <begin position="1"/>
        <end position="10"/>
    </location>
</feature>
<feature type="compositionally biased region" description="Pro residues" evidence="1">
    <location>
        <begin position="236"/>
        <end position="251"/>
    </location>
</feature>
<sequence length="401" mass="43673">MPSEPWPLAPREPKKPPTGCATTRSSYLFRGRTLGEIISCSPSPKVTWRPSDQLIMKSFLAFYRLSIPAIRSMAAGPTTVKSRQRILNESSSDSKPCPTLVELAAKLNIEVASLSNEEWIAIRKKMSSSMIHTLTKAINKGILHPDFDEDIGVPALNWPNDVRDAWTHKEWWGDEEARLPPPPPQTSDVASSSCTASVHDRHDGSPSSSMSRPASPLSVHLPPDRLCSPRLISTPPSIPPPSQPRKQPPPQLSTVISAAKHLRQATAQHLSSIIAEGDAWQATLPTLPSAVLGPSCRARQSALRAILDIDLFMDELLPLSRPLPRPDKTVDSGPFPPLVPGLLDLKMTRHMARVSRDGAAQDLRVAFEAASRCSKAGGMTRAWARMGLTDGFSGLRVDDCS</sequence>
<reference evidence="3" key="1">
    <citation type="journal article" date="2012" name="Nat. Genet.">
        <title>Lifestyle transitions in plant pathogenic Colletotrichum fungi deciphered by genome and transcriptome analyses.</title>
        <authorList>
            <person name="O'Connell R.J."/>
            <person name="Thon M.R."/>
            <person name="Hacquard S."/>
            <person name="Amyotte S.G."/>
            <person name="Kleemann J."/>
            <person name="Torres M.F."/>
            <person name="Damm U."/>
            <person name="Buiate E.A."/>
            <person name="Epstein L."/>
            <person name="Alkan N."/>
            <person name="Altmueller J."/>
            <person name="Alvarado-Balderrama L."/>
            <person name="Bauser C.A."/>
            <person name="Becker C."/>
            <person name="Birren B.W."/>
            <person name="Chen Z."/>
            <person name="Choi J."/>
            <person name="Crouch J.A."/>
            <person name="Duvick J.P."/>
            <person name="Farman M.A."/>
            <person name="Gan P."/>
            <person name="Heiman D."/>
            <person name="Henrissat B."/>
            <person name="Howard R.J."/>
            <person name="Kabbage M."/>
            <person name="Koch C."/>
            <person name="Kracher B."/>
            <person name="Kubo Y."/>
            <person name="Law A.D."/>
            <person name="Lebrun M.-H."/>
            <person name="Lee Y.-H."/>
            <person name="Miyara I."/>
            <person name="Moore N."/>
            <person name="Neumann U."/>
            <person name="Nordstroem K."/>
            <person name="Panaccione D.G."/>
            <person name="Panstruga R."/>
            <person name="Place M."/>
            <person name="Proctor R.H."/>
            <person name="Prusky D."/>
            <person name="Rech G."/>
            <person name="Reinhardt R."/>
            <person name="Rollins J.A."/>
            <person name="Rounsley S."/>
            <person name="Schardl C.L."/>
            <person name="Schwartz D.C."/>
            <person name="Shenoy N."/>
            <person name="Shirasu K."/>
            <person name="Sikhakolli U.R."/>
            <person name="Stueber K."/>
            <person name="Sukno S.A."/>
            <person name="Sweigard J.A."/>
            <person name="Takano Y."/>
            <person name="Takahara H."/>
            <person name="Trail F."/>
            <person name="van der Does H.C."/>
            <person name="Voll L.M."/>
            <person name="Will I."/>
            <person name="Young S."/>
            <person name="Zeng Q."/>
            <person name="Zhang J."/>
            <person name="Zhou S."/>
            <person name="Dickman M.B."/>
            <person name="Schulze-Lefert P."/>
            <person name="Ver Loren van Themaat E."/>
            <person name="Ma L.-J."/>
            <person name="Vaillancourt L.J."/>
        </authorList>
    </citation>
    <scope>NUCLEOTIDE SEQUENCE [LARGE SCALE GENOMIC DNA]</scope>
    <source>
        <strain evidence="3">M1.001 / M2 / FGSC 10212</strain>
    </source>
</reference>
<dbReference type="OrthoDB" id="4851570at2759"/>
<name>E3QZ50_COLGM</name>
<dbReference type="GeneID" id="24416647"/>
<evidence type="ECO:0000313" key="3">
    <source>
        <dbReference type="Proteomes" id="UP000008782"/>
    </source>
</evidence>
<proteinExistence type="predicted"/>
<feature type="compositionally biased region" description="Polar residues" evidence="1">
    <location>
        <begin position="186"/>
        <end position="196"/>
    </location>
</feature>
<feature type="compositionally biased region" description="Low complexity" evidence="1">
    <location>
        <begin position="205"/>
        <end position="218"/>
    </location>
</feature>
<dbReference type="HOGENOM" id="CLU_686981_0_0_1"/>
<feature type="region of interest" description="Disordered" evidence="1">
    <location>
        <begin position="174"/>
        <end position="252"/>
    </location>
</feature>
<dbReference type="Proteomes" id="UP000008782">
    <property type="component" value="Unassembled WGS sequence"/>
</dbReference>
<keyword evidence="3" id="KW-1185">Reference proteome</keyword>
<dbReference type="RefSeq" id="XP_008100158.1">
    <property type="nucleotide sequence ID" value="XM_008101967.1"/>
</dbReference>
<accession>E3QZ50</accession>
<dbReference type="eggNOG" id="ENOG502T52G">
    <property type="taxonomic scope" value="Eukaryota"/>
</dbReference>
<evidence type="ECO:0000256" key="1">
    <source>
        <dbReference type="SAM" id="MobiDB-lite"/>
    </source>
</evidence>
<feature type="region of interest" description="Disordered" evidence="1">
    <location>
        <begin position="1"/>
        <end position="22"/>
    </location>
</feature>
<protein>
    <submittedName>
        <fullName evidence="2">Uncharacterized protein</fullName>
    </submittedName>
</protein>
<organism evidence="3">
    <name type="scientific">Colletotrichum graminicola (strain M1.001 / M2 / FGSC 10212)</name>
    <name type="common">Maize anthracnose fungus</name>
    <name type="synonym">Glomerella graminicola</name>
    <dbReference type="NCBI Taxonomy" id="645133"/>
    <lineage>
        <taxon>Eukaryota</taxon>
        <taxon>Fungi</taxon>
        <taxon>Dikarya</taxon>
        <taxon>Ascomycota</taxon>
        <taxon>Pezizomycotina</taxon>
        <taxon>Sordariomycetes</taxon>
        <taxon>Hypocreomycetidae</taxon>
        <taxon>Glomerellales</taxon>
        <taxon>Glomerellaceae</taxon>
        <taxon>Colletotrichum</taxon>
        <taxon>Colletotrichum graminicola species complex</taxon>
    </lineage>
</organism>